<keyword evidence="6" id="KW-1185">Reference proteome</keyword>
<evidence type="ECO:0000256" key="3">
    <source>
        <dbReference type="SAM" id="SignalP"/>
    </source>
</evidence>
<gene>
    <name evidence="5" type="primary">cyn-6</name>
    <name evidence="5" type="ORF">GZH46_01246</name>
</gene>
<evidence type="ECO:0000313" key="5">
    <source>
        <dbReference type="EMBL" id="KAG9510217.1"/>
    </source>
</evidence>
<evidence type="ECO:0000256" key="1">
    <source>
        <dbReference type="ARBA" id="ARBA00022963"/>
    </source>
</evidence>
<dbReference type="EMBL" id="JAIFTH010000201">
    <property type="protein sequence ID" value="KAG9510217.1"/>
    <property type="molecule type" value="Genomic_DNA"/>
</dbReference>
<dbReference type="Pfam" id="PF00160">
    <property type="entry name" value="Pro_isomerase"/>
    <property type="match status" value="1"/>
</dbReference>
<dbReference type="SUPFAM" id="SSF53474">
    <property type="entry name" value="alpha/beta-Hydrolases"/>
    <property type="match status" value="1"/>
</dbReference>
<comment type="caution">
    <text evidence="5">The sequence shown here is derived from an EMBL/GenBank/DDBJ whole genome shotgun (WGS) entry which is preliminary data.</text>
</comment>
<dbReference type="GO" id="GO:0016853">
    <property type="term" value="F:isomerase activity"/>
    <property type="evidence" value="ECO:0007669"/>
    <property type="project" value="UniProtKB-KW"/>
</dbReference>
<keyword evidence="2" id="KW-0443">Lipid metabolism</keyword>
<organism evidence="5 6">
    <name type="scientific">Fragariocoptes setiger</name>
    <dbReference type="NCBI Taxonomy" id="1670756"/>
    <lineage>
        <taxon>Eukaryota</taxon>
        <taxon>Metazoa</taxon>
        <taxon>Ecdysozoa</taxon>
        <taxon>Arthropoda</taxon>
        <taxon>Chelicerata</taxon>
        <taxon>Arachnida</taxon>
        <taxon>Acari</taxon>
        <taxon>Acariformes</taxon>
        <taxon>Trombidiformes</taxon>
        <taxon>Prostigmata</taxon>
        <taxon>Eupodina</taxon>
        <taxon>Eriophyoidea</taxon>
        <taxon>Phytoptidae</taxon>
        <taxon>Fragariocoptes</taxon>
    </lineage>
</organism>
<accession>A0ABQ7S9Y7</accession>
<dbReference type="PANTHER" id="PTHR11005">
    <property type="entry name" value="LYSOSOMAL ACID LIPASE-RELATED"/>
    <property type="match status" value="1"/>
</dbReference>
<reference evidence="5 6" key="1">
    <citation type="submission" date="2020-10" db="EMBL/GenBank/DDBJ databases">
        <authorList>
            <person name="Klimov P.B."/>
            <person name="Dyachkov S.M."/>
            <person name="Chetverikov P.E."/>
        </authorList>
    </citation>
    <scope>NUCLEOTIDE SEQUENCE [LARGE SCALE GENOMIC DNA]</scope>
    <source>
        <strain evidence="5">BMOC 18-1129-001#AD2665</strain>
        <tissue evidence="5">Entire mites</tissue>
    </source>
</reference>
<feature type="domain" description="PPIase cyclophilin-type" evidence="4">
    <location>
        <begin position="491"/>
        <end position="653"/>
    </location>
</feature>
<sequence length="664" mass="74103">MKFMLIAVVVGVCCVVGAVDGNNIVEVFGPVLNATGNLIPTLFGPSMFEENNFEHGLISAKPQYLIERAGFKYIEHDVVTSDGYILQVLHLINPLADPTRMRQAPPVLMFCPFFVNVNIYLIQSNDDHRPLVYPPDENDYNNNRTSSSQRSIAFTLANQGFDVWLASSRGADRDNARTINGTYLNVTTFWDFNLDHFANIDVPTVVDFVLNKTQAKQLIYIGYSQSTYTMFANLAAQPKFASNIHTYVAIGPTVRMKHAGGILPLVKQILMPMIGSSMMTGPSLSYEMSHTIHGLLYTLYKRIPHVVKTFIQIVLNMGFGLSGMPTVTHIDSLVCATLPTSMGGRQTLHWAQMLGNDNVQAFDYGLEKNLQVYGRPKAPIYDLSRVRLNKSIVMIVGVNDLLTVPKDYHWLKNKLKVKLYREIFVKGYNHGDLLLAKDCDKQVVLPIIELLIERTAIRSLEAHKLGLQQQQQPSFHNFEQAISETVTHEVTFDVSIGDEPIGQIRLGLFGKKQPKTVKNFVEFAGPGFDKRSYKNSIFHRVIPGFMIQGGDVVRGDGGGSVSIYGERFDDENISKSHKHTKPGLLSMANAGPDTNGSQFFITTVKTPWLDHKHVVFGSVLDDKSMDVVRKIEATPTGQNNRPVKPVKITNSSVRELSETIQVQL</sequence>
<dbReference type="SUPFAM" id="SSF50891">
    <property type="entry name" value="Cyclophilin-like"/>
    <property type="match status" value="1"/>
</dbReference>
<keyword evidence="3" id="KW-0732">Signal</keyword>
<dbReference type="InterPro" id="IPR006693">
    <property type="entry name" value="AB_hydrolase_lipase"/>
</dbReference>
<dbReference type="Gene3D" id="3.40.50.1820">
    <property type="entry name" value="alpha/beta hydrolase"/>
    <property type="match status" value="1"/>
</dbReference>
<dbReference type="InterPro" id="IPR020892">
    <property type="entry name" value="Cyclophilin-type_PPIase_CS"/>
</dbReference>
<dbReference type="Gene3D" id="2.40.100.10">
    <property type="entry name" value="Cyclophilin-like"/>
    <property type="match status" value="1"/>
</dbReference>
<dbReference type="Pfam" id="PF04083">
    <property type="entry name" value="Abhydro_lipase"/>
    <property type="match status" value="1"/>
</dbReference>
<evidence type="ECO:0000256" key="2">
    <source>
        <dbReference type="ARBA" id="ARBA00023098"/>
    </source>
</evidence>
<protein>
    <submittedName>
        <fullName evidence="5">Peptidyl-prolyl cis-trans isomerase 6</fullName>
    </submittedName>
</protein>
<feature type="chain" id="PRO_5046652903" evidence="3">
    <location>
        <begin position="22"/>
        <end position="664"/>
    </location>
</feature>
<dbReference type="InterPro" id="IPR029000">
    <property type="entry name" value="Cyclophilin-like_dom_sf"/>
</dbReference>
<evidence type="ECO:0000313" key="6">
    <source>
        <dbReference type="Proteomes" id="UP000825002"/>
    </source>
</evidence>
<dbReference type="PROSITE" id="PS00170">
    <property type="entry name" value="CSA_PPIASE_1"/>
    <property type="match status" value="1"/>
</dbReference>
<dbReference type="InterPro" id="IPR029058">
    <property type="entry name" value="AB_hydrolase_fold"/>
</dbReference>
<dbReference type="InterPro" id="IPR002130">
    <property type="entry name" value="Cyclophilin-type_PPIase_dom"/>
</dbReference>
<dbReference type="Proteomes" id="UP000825002">
    <property type="component" value="Unassembled WGS sequence"/>
</dbReference>
<proteinExistence type="predicted"/>
<name>A0ABQ7S9Y7_9ACAR</name>
<keyword evidence="1" id="KW-0442">Lipid degradation</keyword>
<dbReference type="PROSITE" id="PS50072">
    <property type="entry name" value="CSA_PPIASE_2"/>
    <property type="match status" value="1"/>
</dbReference>
<feature type="signal peptide" evidence="3">
    <location>
        <begin position="1"/>
        <end position="21"/>
    </location>
</feature>
<dbReference type="InterPro" id="IPR000073">
    <property type="entry name" value="AB_hydrolase_1"/>
</dbReference>
<evidence type="ECO:0000259" key="4">
    <source>
        <dbReference type="PROSITE" id="PS50072"/>
    </source>
</evidence>
<keyword evidence="5" id="KW-0413">Isomerase</keyword>
<dbReference type="Pfam" id="PF00561">
    <property type="entry name" value="Abhydrolase_1"/>
    <property type="match status" value="1"/>
</dbReference>
<dbReference type="PRINTS" id="PR00153">
    <property type="entry name" value="CSAPPISMRASE"/>
</dbReference>